<comment type="catalytic activity">
    <reaction evidence="3">
        <text>D-glyceraldehyde 3-phosphate = dihydroxyacetone phosphate</text>
        <dbReference type="Rhea" id="RHEA:18585"/>
        <dbReference type="ChEBI" id="CHEBI:57642"/>
        <dbReference type="ChEBI" id="CHEBI:59776"/>
        <dbReference type="EC" id="5.3.1.1"/>
    </reaction>
</comment>
<dbReference type="InterPro" id="IPR000652">
    <property type="entry name" value="Triosephosphate_isomerase"/>
</dbReference>
<comment type="subunit">
    <text evidence="3">Homodimer.</text>
</comment>
<dbReference type="PATRIC" id="fig|673862.3.peg.676"/>
<dbReference type="AlphaFoldDB" id="V6DIN4"/>
<dbReference type="OrthoDB" id="9809429at2"/>
<dbReference type="UniPathway" id="UPA00109">
    <property type="reaction ID" value="UER00189"/>
</dbReference>
<keyword evidence="5" id="KW-1185">Reference proteome</keyword>
<name>V6DIN4_9BACT</name>
<protein>
    <recommendedName>
        <fullName evidence="3">Triosephosphate isomerase</fullName>
        <ecNumber evidence="3">5.3.1.1</ecNumber>
    </recommendedName>
</protein>
<dbReference type="Gene3D" id="3.20.20.70">
    <property type="entry name" value="Aldolase class I"/>
    <property type="match status" value="1"/>
</dbReference>
<dbReference type="EC" id="5.3.1.1" evidence="3"/>
<evidence type="ECO:0000313" key="4">
    <source>
        <dbReference type="EMBL" id="CDK30788.1"/>
    </source>
</evidence>
<dbReference type="PROSITE" id="PS51440">
    <property type="entry name" value="TIM_2"/>
    <property type="match status" value="1"/>
</dbReference>
<dbReference type="PANTHER" id="PTHR21139">
    <property type="entry name" value="TRIOSEPHOSPHATE ISOMERASE"/>
    <property type="match status" value="1"/>
</dbReference>
<dbReference type="eggNOG" id="COG0149">
    <property type="taxonomic scope" value="Bacteria"/>
</dbReference>
<dbReference type="RefSeq" id="WP_023792476.1">
    <property type="nucleotide sequence ID" value="NC_023003.1"/>
</dbReference>
<keyword evidence="3" id="KW-0963">Cytoplasm</keyword>
<evidence type="ECO:0000256" key="1">
    <source>
        <dbReference type="ARBA" id="ARBA00007422"/>
    </source>
</evidence>
<dbReference type="InterPro" id="IPR020861">
    <property type="entry name" value="Triosephosphate_isomerase_AS"/>
</dbReference>
<evidence type="ECO:0000256" key="2">
    <source>
        <dbReference type="ARBA" id="ARBA00023235"/>
    </source>
</evidence>
<dbReference type="Pfam" id="PF00121">
    <property type="entry name" value="TIM"/>
    <property type="match status" value="1"/>
</dbReference>
<dbReference type="InterPro" id="IPR035990">
    <property type="entry name" value="TIM_sf"/>
</dbReference>
<proteinExistence type="inferred from homology"/>
<accession>V6DIN4</accession>
<dbReference type="InterPro" id="IPR013785">
    <property type="entry name" value="Aldolase_TIM"/>
</dbReference>
<dbReference type="PANTHER" id="PTHR21139:SF42">
    <property type="entry name" value="TRIOSEPHOSPHATE ISOMERASE"/>
    <property type="match status" value="1"/>
</dbReference>
<comment type="subcellular location">
    <subcellularLocation>
        <location evidence="3">Cytoplasm</location>
    </subcellularLocation>
</comment>
<dbReference type="CDD" id="cd00311">
    <property type="entry name" value="TIM"/>
    <property type="match status" value="1"/>
</dbReference>
<comment type="pathway">
    <text evidence="3">Carbohydrate biosynthesis; gluconeogenesis.</text>
</comment>
<dbReference type="HOGENOM" id="CLU_024251_2_3_7"/>
<keyword evidence="3" id="KW-0324">Glycolysis</keyword>
<dbReference type="PROSITE" id="PS00171">
    <property type="entry name" value="TIM_1"/>
    <property type="match status" value="1"/>
</dbReference>
<dbReference type="Proteomes" id="UP000018769">
    <property type="component" value="Chromosome I"/>
</dbReference>
<dbReference type="GO" id="GO:0004807">
    <property type="term" value="F:triose-phosphate isomerase activity"/>
    <property type="evidence" value="ECO:0007669"/>
    <property type="project" value="UniProtKB-UniRule"/>
</dbReference>
<evidence type="ECO:0000256" key="3">
    <source>
        <dbReference type="RuleBase" id="RU363013"/>
    </source>
</evidence>
<keyword evidence="2 3" id="KW-0413">Isomerase</keyword>
<comment type="pathway">
    <text evidence="3">Carbohydrate degradation; glycolysis; D-glyceraldehyde 3-phosphate from glycerone phosphate: step 1/1.</text>
</comment>
<dbReference type="UniPathway" id="UPA00138"/>
<keyword evidence="3" id="KW-0312">Gluconeogenesis</keyword>
<evidence type="ECO:0000313" key="5">
    <source>
        <dbReference type="Proteomes" id="UP000018769"/>
    </source>
</evidence>
<dbReference type="GO" id="GO:0019563">
    <property type="term" value="P:glycerol catabolic process"/>
    <property type="evidence" value="ECO:0007669"/>
    <property type="project" value="TreeGrafter"/>
</dbReference>
<gene>
    <name evidence="4" type="primary">pgk</name>
    <name evidence="4" type="synonym">tpi</name>
    <name evidence="4" type="ORF">BABL1_gene_227</name>
</gene>
<sequence>MIKIFVANWKMQKSYSQTIKWCIKNNKELAELSHRKNIIICPSFESIAKVQTLLNKNINIGAQDCSAFEKGAYTGQVSAISLREIGINYCLIGHSETKINITNTDNLNNSISEKYFLLIKNNIKPIICIGETQEEREKNITYDILKHQIDMIINKIKKEEIKINELIIAYEPIWAIGTGKVPKPEELNNTLIGIKKYINSILSDIELTILYGGSINLDNIEEFKNMGILNGFLLGNSSLDFQLFKKIVLLSISA</sequence>
<organism evidence="4 5">
    <name type="scientific">Candidatus Babela massiliensis</name>
    <dbReference type="NCBI Taxonomy" id="673862"/>
    <lineage>
        <taxon>Bacteria</taxon>
        <taxon>Candidatus Babelota</taxon>
        <taxon>Candidatus Babeliae</taxon>
        <taxon>Candidatus Babeliales</taxon>
        <taxon>Candidatus Babeliaceae</taxon>
        <taxon>Candidatus Babela</taxon>
    </lineage>
</organism>
<dbReference type="SUPFAM" id="SSF51351">
    <property type="entry name" value="Triosephosphate isomerase (TIM)"/>
    <property type="match status" value="1"/>
</dbReference>
<dbReference type="STRING" id="673862.BABL1_gene_227"/>
<dbReference type="NCBIfam" id="TIGR00419">
    <property type="entry name" value="tim"/>
    <property type="match status" value="1"/>
</dbReference>
<dbReference type="GO" id="GO:0006094">
    <property type="term" value="P:gluconeogenesis"/>
    <property type="evidence" value="ECO:0007669"/>
    <property type="project" value="UniProtKB-UniPathway"/>
</dbReference>
<dbReference type="EMBL" id="HG793133">
    <property type="protein sequence ID" value="CDK30788.1"/>
    <property type="molecule type" value="Genomic_DNA"/>
</dbReference>
<dbReference type="KEGG" id="dpb:BABL1_gene_227"/>
<dbReference type="GO" id="GO:0005829">
    <property type="term" value="C:cytosol"/>
    <property type="evidence" value="ECO:0007669"/>
    <property type="project" value="TreeGrafter"/>
</dbReference>
<comment type="similarity">
    <text evidence="1 3">Belongs to the triosephosphate isomerase family.</text>
</comment>
<reference evidence="4 5" key="1">
    <citation type="journal article" date="2015" name="Biol. Direct">
        <title>Babela massiliensis, a representative of a widespread bacterial phylum with unusual adaptations to parasitism in amoebae.</title>
        <authorList>
            <person name="Pagnier I."/>
            <person name="Yutin N."/>
            <person name="Croce O."/>
            <person name="Makarova K.S."/>
            <person name="Wolf Y.I."/>
            <person name="Benamar S."/>
            <person name="Raoult D."/>
            <person name="Koonin E.V."/>
            <person name="La Scola B."/>
        </authorList>
    </citation>
    <scope>NUCLEOTIDE SEQUENCE [LARGE SCALE GENOMIC DNA]</scope>
    <source>
        <strain evidence="5">BABL1</strain>
    </source>
</reference>
<dbReference type="GO" id="GO:0046166">
    <property type="term" value="P:glyceraldehyde-3-phosphate biosynthetic process"/>
    <property type="evidence" value="ECO:0007669"/>
    <property type="project" value="TreeGrafter"/>
</dbReference>
<dbReference type="GO" id="GO:0006096">
    <property type="term" value="P:glycolytic process"/>
    <property type="evidence" value="ECO:0007669"/>
    <property type="project" value="UniProtKB-UniRule"/>
</dbReference>